<evidence type="ECO:0000313" key="1">
    <source>
        <dbReference type="EMBL" id="GBR74933.1"/>
    </source>
</evidence>
<gene>
    <name evidence="1" type="ORF">NO1_2020</name>
</gene>
<dbReference type="Proteomes" id="UP000269352">
    <property type="component" value="Unassembled WGS sequence"/>
</dbReference>
<dbReference type="EMBL" id="BGZN01000108">
    <property type="protein sequence ID" value="GBR74933.1"/>
    <property type="molecule type" value="Genomic_DNA"/>
</dbReference>
<evidence type="ECO:0000313" key="2">
    <source>
        <dbReference type="Proteomes" id="UP000269352"/>
    </source>
</evidence>
<keyword evidence="2" id="KW-1185">Reference proteome</keyword>
<dbReference type="AlphaFoldDB" id="A0A388TEH9"/>
<accession>A0A388TEH9</accession>
<reference evidence="1 2" key="1">
    <citation type="journal article" date="2019" name="ISME J.">
        <title>Genome analyses of uncultured TG2/ZB3 bacteria in 'Margulisbacteria' specifically attached to ectosymbiotic spirochetes of protists in the termite gut.</title>
        <authorList>
            <person name="Utami Y.D."/>
            <person name="Kuwahara H."/>
            <person name="Igai K."/>
            <person name="Murakami T."/>
            <person name="Sugaya K."/>
            <person name="Morikawa T."/>
            <person name="Nagura Y."/>
            <person name="Yuki M."/>
            <person name="Deevong P."/>
            <person name="Inoue T."/>
            <person name="Kihara K."/>
            <person name="Lo N."/>
            <person name="Yamada A."/>
            <person name="Ohkuma M."/>
            <person name="Hongoh Y."/>
        </authorList>
    </citation>
    <scope>NUCLEOTIDE SEQUENCE [LARGE SCALE GENOMIC DNA]</scope>
    <source>
        <strain evidence="1">NkOx7-01</strain>
    </source>
</reference>
<protein>
    <submittedName>
        <fullName evidence="1">Uncharacterized protein</fullName>
    </submittedName>
</protein>
<organism evidence="1 2">
    <name type="scientific">Termititenax aidoneus</name>
    <dbReference type="NCBI Taxonomy" id="2218524"/>
    <lineage>
        <taxon>Bacteria</taxon>
        <taxon>Bacillati</taxon>
        <taxon>Candidatus Margulisiibacteriota</taxon>
        <taxon>Candidatus Termititenacia</taxon>
        <taxon>Candidatus Termititenacales</taxon>
        <taxon>Candidatus Termititenacaceae</taxon>
        <taxon>Candidatus Termititenax</taxon>
    </lineage>
</organism>
<sequence>MQPKYMAAQPELDFLNAYCAFDLLLAEELEKCDTKLVQAANAAFQIFKDQPSTLLAGSLQLTLLRSAIDDISHYLWTLNKGKVPANLAPEIIKNNWDIYQLAKESMWKIQKIENEFFRISNGTHIKGLFEGNFFNRLKEENIIQNTKTIHAWVKHLLQLNAQNTTD</sequence>
<name>A0A388TEH9_TERA1</name>
<proteinExistence type="predicted"/>
<comment type="caution">
    <text evidence="1">The sequence shown here is derived from an EMBL/GenBank/DDBJ whole genome shotgun (WGS) entry which is preliminary data.</text>
</comment>